<dbReference type="RefSeq" id="XP_016484351.1">
    <property type="nucleotide sequence ID" value="XM_016628865.1"/>
</dbReference>
<sequence>MHAVYYAGSYTISNQPINLKPWSEDFDFSKEFPSEIPLWVKFPNLPMNCWGSKSLSRIASVLGTPVFADECTTKQTRISFARMLVEINVSRPLPDEITVIDPKGKYFQQHVIYDWKPYFCGVYQVVRHKCREKEKGDNQKDAQHKRNRNNKLLHKNGDTKVMCKQL</sequence>
<protein>
    <recommendedName>
        <fullName evidence="3">DUF4283 domain-containing protein</fullName>
    </recommendedName>
</protein>
<dbReference type="PANTHER" id="PTHR33233:SF17">
    <property type="entry name" value="DUF4283 DOMAIN-CONTAINING PROTEIN"/>
    <property type="match status" value="1"/>
</dbReference>
<organism evidence="2">
    <name type="scientific">Nicotiana tabacum</name>
    <name type="common">Common tobacco</name>
    <dbReference type="NCBI Taxonomy" id="4097"/>
    <lineage>
        <taxon>Eukaryota</taxon>
        <taxon>Viridiplantae</taxon>
        <taxon>Streptophyta</taxon>
        <taxon>Embryophyta</taxon>
        <taxon>Tracheophyta</taxon>
        <taxon>Spermatophyta</taxon>
        <taxon>Magnoliopsida</taxon>
        <taxon>eudicotyledons</taxon>
        <taxon>Gunneridae</taxon>
        <taxon>Pentapetalae</taxon>
        <taxon>asterids</taxon>
        <taxon>lamiids</taxon>
        <taxon>Solanales</taxon>
        <taxon>Solanaceae</taxon>
        <taxon>Nicotianoideae</taxon>
        <taxon>Nicotianeae</taxon>
        <taxon>Nicotiana</taxon>
    </lineage>
</organism>
<dbReference type="KEGG" id="nta:107804915"/>
<gene>
    <name evidence="2" type="primary">LOC107804915</name>
</gene>
<dbReference type="PANTHER" id="PTHR33233">
    <property type="entry name" value="ENDONUCLEASE/EXONUCLEASE/PHOSPHATASE"/>
    <property type="match status" value="1"/>
</dbReference>
<evidence type="ECO:0000313" key="2">
    <source>
        <dbReference type="RefSeq" id="XP_016484351.1"/>
    </source>
</evidence>
<feature type="compositionally biased region" description="Basic and acidic residues" evidence="1">
    <location>
        <begin position="133"/>
        <end position="144"/>
    </location>
</feature>
<dbReference type="PaxDb" id="4097-A0A1S4B650"/>
<evidence type="ECO:0008006" key="3">
    <source>
        <dbReference type="Google" id="ProtNLM"/>
    </source>
</evidence>
<feature type="compositionally biased region" description="Basic residues" evidence="1">
    <location>
        <begin position="145"/>
        <end position="154"/>
    </location>
</feature>
<name>A0A1S4B650_TOBAC</name>
<proteinExistence type="predicted"/>
<dbReference type="OMA" id="HNKERTI"/>
<accession>A0A1S4B650</accession>
<dbReference type="OrthoDB" id="1939300at2759"/>
<dbReference type="AlphaFoldDB" id="A0A1S4B650"/>
<evidence type="ECO:0000256" key="1">
    <source>
        <dbReference type="SAM" id="MobiDB-lite"/>
    </source>
</evidence>
<reference evidence="2" key="1">
    <citation type="submission" date="2025-08" db="UniProtKB">
        <authorList>
            <consortium name="RefSeq"/>
        </authorList>
    </citation>
    <scope>IDENTIFICATION</scope>
</reference>
<feature type="region of interest" description="Disordered" evidence="1">
    <location>
        <begin position="133"/>
        <end position="158"/>
    </location>
</feature>